<dbReference type="Proteomes" id="UP000256869">
    <property type="component" value="Unassembled WGS sequence"/>
</dbReference>
<dbReference type="AlphaFoldDB" id="A0A3D9HUG0"/>
<protein>
    <submittedName>
        <fullName evidence="2">Spore cortex biosynthesis protein YabQ</fullName>
    </submittedName>
</protein>
<dbReference type="RefSeq" id="WP_115995504.1">
    <property type="nucleotide sequence ID" value="NZ_QRDY01000027.1"/>
</dbReference>
<evidence type="ECO:0000313" key="2">
    <source>
        <dbReference type="EMBL" id="RED53055.1"/>
    </source>
</evidence>
<dbReference type="OrthoDB" id="1653819at2"/>
<accession>A0A3D9HUG0</accession>
<organism evidence="2 3">
    <name type="scientific">Cohnella lupini</name>
    <dbReference type="NCBI Taxonomy" id="1294267"/>
    <lineage>
        <taxon>Bacteria</taxon>
        <taxon>Bacillati</taxon>
        <taxon>Bacillota</taxon>
        <taxon>Bacilli</taxon>
        <taxon>Bacillales</taxon>
        <taxon>Paenibacillaceae</taxon>
        <taxon>Cohnella</taxon>
    </lineage>
</organism>
<dbReference type="NCBIfam" id="TIGR02893">
    <property type="entry name" value="spore_yabQ"/>
    <property type="match status" value="1"/>
</dbReference>
<feature type="transmembrane region" description="Helical" evidence="1">
    <location>
        <begin position="134"/>
        <end position="162"/>
    </location>
</feature>
<dbReference type="EMBL" id="QRDY01000027">
    <property type="protein sequence ID" value="RED53055.1"/>
    <property type="molecule type" value="Genomic_DNA"/>
</dbReference>
<keyword evidence="1" id="KW-1133">Transmembrane helix</keyword>
<comment type="caution">
    <text evidence="2">The sequence shown here is derived from an EMBL/GenBank/DDBJ whole genome shotgun (WGS) entry which is preliminary data.</text>
</comment>
<reference evidence="2 3" key="1">
    <citation type="submission" date="2018-07" db="EMBL/GenBank/DDBJ databases">
        <title>Genomic Encyclopedia of Type Strains, Phase III (KMG-III): the genomes of soil and plant-associated and newly described type strains.</title>
        <authorList>
            <person name="Whitman W."/>
        </authorList>
    </citation>
    <scope>NUCLEOTIDE SEQUENCE [LARGE SCALE GENOMIC DNA]</scope>
    <source>
        <strain evidence="2 3">CECT 8236</strain>
    </source>
</reference>
<keyword evidence="1" id="KW-0472">Membrane</keyword>
<keyword evidence="3" id="KW-1185">Reference proteome</keyword>
<dbReference type="Pfam" id="PF09578">
    <property type="entry name" value="Spore_YabQ"/>
    <property type="match status" value="1"/>
</dbReference>
<keyword evidence="1" id="KW-0812">Transmembrane</keyword>
<feature type="transmembrane region" description="Helical" evidence="1">
    <location>
        <begin position="6"/>
        <end position="27"/>
    </location>
</feature>
<feature type="transmembrane region" description="Helical" evidence="1">
    <location>
        <begin position="108"/>
        <end position="128"/>
    </location>
</feature>
<evidence type="ECO:0000256" key="1">
    <source>
        <dbReference type="SAM" id="Phobius"/>
    </source>
</evidence>
<sequence>MSAAAQGLTITSMMLCGIAMGLVFDVYRVASHRFHVARWLLPALDVVYWAAATLGIFSILLGSNEGEVRLYVFLGLGIGVTGYFGLFSNWIVKLSGKSIDIMQSLFRFLWKLVNTLVWVPIVWIVRLLAKLLDIVFIVTAALLLWTGKLVLKPFFALARWLWPKLLPVRKKFEPVTKGYARVRERAKQIRDLFKKKDS</sequence>
<dbReference type="InterPro" id="IPR019074">
    <property type="entry name" value="YabQ"/>
</dbReference>
<gene>
    <name evidence="2" type="ORF">DFP95_12723</name>
</gene>
<name>A0A3D9HUG0_9BACL</name>
<feature type="transmembrane region" description="Helical" evidence="1">
    <location>
        <begin position="39"/>
        <end position="62"/>
    </location>
</feature>
<proteinExistence type="predicted"/>
<evidence type="ECO:0000313" key="3">
    <source>
        <dbReference type="Proteomes" id="UP000256869"/>
    </source>
</evidence>
<feature type="transmembrane region" description="Helical" evidence="1">
    <location>
        <begin position="68"/>
        <end position="87"/>
    </location>
</feature>